<feature type="signal peptide" evidence="1">
    <location>
        <begin position="1"/>
        <end position="27"/>
    </location>
</feature>
<dbReference type="Pfam" id="PF04773">
    <property type="entry name" value="FecR"/>
    <property type="match status" value="1"/>
</dbReference>
<dbReference type="Pfam" id="PF01476">
    <property type="entry name" value="LysM"/>
    <property type="match status" value="1"/>
</dbReference>
<gene>
    <name evidence="3" type="ORF">TOI97_07410</name>
</gene>
<proteinExistence type="predicted"/>
<feature type="chain" id="PRO_5047180434" evidence="1">
    <location>
        <begin position="28"/>
        <end position="420"/>
    </location>
</feature>
<comment type="caution">
    <text evidence="3">The sequence shown here is derived from an EMBL/GenBank/DDBJ whole genome shotgun (WGS) entry which is preliminary data.</text>
</comment>
<keyword evidence="4" id="KW-1185">Reference proteome</keyword>
<evidence type="ECO:0000313" key="3">
    <source>
        <dbReference type="EMBL" id="MDY7219394.1"/>
    </source>
</evidence>
<dbReference type="CDD" id="cd00118">
    <property type="entry name" value="LysM"/>
    <property type="match status" value="1"/>
</dbReference>
<evidence type="ECO:0000313" key="4">
    <source>
        <dbReference type="Proteomes" id="UP001294570"/>
    </source>
</evidence>
<reference evidence="3 4" key="1">
    <citation type="submission" date="2023-12" db="EMBL/GenBank/DDBJ databases">
        <title>Denitrificimonas halotolerans sp. nov.,a novel species isolated from landfill leachate.</title>
        <authorList>
            <person name="Wang S."/>
        </authorList>
    </citation>
    <scope>NUCLEOTIDE SEQUENCE [LARGE SCALE GENOMIC DNA]</scope>
    <source>
        <strain evidence="3 4">JX-1</strain>
    </source>
</reference>
<dbReference type="PROSITE" id="PS51257">
    <property type="entry name" value="PROKAR_LIPOPROTEIN"/>
    <property type="match status" value="1"/>
</dbReference>
<dbReference type="Gene3D" id="3.10.350.10">
    <property type="entry name" value="LysM domain"/>
    <property type="match status" value="1"/>
</dbReference>
<dbReference type="EMBL" id="JAXIVU010000008">
    <property type="protein sequence ID" value="MDY7219394.1"/>
    <property type="molecule type" value="Genomic_DNA"/>
</dbReference>
<dbReference type="InterPro" id="IPR018392">
    <property type="entry name" value="LysM"/>
</dbReference>
<dbReference type="Gene3D" id="2.60.120.1440">
    <property type="match status" value="1"/>
</dbReference>
<dbReference type="PANTHER" id="PTHR38731">
    <property type="entry name" value="LIPL45-RELATED LIPOPROTEIN-RELATED"/>
    <property type="match status" value="1"/>
</dbReference>
<evidence type="ECO:0000256" key="1">
    <source>
        <dbReference type="SAM" id="SignalP"/>
    </source>
</evidence>
<keyword evidence="1" id="KW-0732">Signal</keyword>
<accession>A0ABU5GRI2</accession>
<dbReference type="Proteomes" id="UP001294570">
    <property type="component" value="Unassembled WGS sequence"/>
</dbReference>
<dbReference type="PANTHER" id="PTHR38731:SF3">
    <property type="entry name" value="BLL6125 PROTEIN"/>
    <property type="match status" value="1"/>
</dbReference>
<sequence length="420" mass="46936">MRYLTRAAGRLIASVLLTLAGMGCVLAADQQVQVIQHTVVPGDTLWTLSKKYLGRSEEHLAVQQLNQVENARLLQPGKKLKFITPQFYPALVTAVTGVVWVMDGLEQRQLKVGEFVEAGSVLDVAEQSFVHLQFKNNIKLDISPFSSVVLRQKSATSAVPAIPQLNLQKGALEIRVPGAKTPYNKLEVQNAELTLGVRGTHFRVEQAQAVSRSEVLTGFVQASEKQRVLAQVNAGEGIAFNRHTQGFVHEKMAPQPRIDGVFYDSEGLHLTIITGGHSAAYKVKVYGDSQRTVPVHEFKSEKRTFVIPAEFATDKQFHLTVTSFSRHGIESYPVLYSYMQPQVKVTPLKSGLEFSFPYCDTTWRVQLAESEQFLVPAVDRMGQNVCKMQVHNLPKAQWYWRVFEGNNHDWAMDSGQAPLF</sequence>
<dbReference type="InterPro" id="IPR006860">
    <property type="entry name" value="FecR"/>
</dbReference>
<evidence type="ECO:0000259" key="2">
    <source>
        <dbReference type="PROSITE" id="PS51782"/>
    </source>
</evidence>
<organism evidence="3 4">
    <name type="scientific">Denitrificimonas halotolerans</name>
    <dbReference type="NCBI Taxonomy" id="3098930"/>
    <lineage>
        <taxon>Bacteria</taxon>
        <taxon>Pseudomonadati</taxon>
        <taxon>Pseudomonadota</taxon>
        <taxon>Gammaproteobacteria</taxon>
        <taxon>Pseudomonadales</taxon>
        <taxon>Pseudomonadaceae</taxon>
        <taxon>Denitrificimonas</taxon>
    </lineage>
</organism>
<dbReference type="InterPro" id="IPR036779">
    <property type="entry name" value="LysM_dom_sf"/>
</dbReference>
<protein>
    <submittedName>
        <fullName evidence="3">FecR domain-containing protein</fullName>
    </submittedName>
</protein>
<feature type="domain" description="LysM" evidence="2">
    <location>
        <begin position="35"/>
        <end position="82"/>
    </location>
</feature>
<name>A0ABU5GRI2_9GAMM</name>
<dbReference type="RefSeq" id="WP_321553488.1">
    <property type="nucleotide sequence ID" value="NZ_JAXIVU010000008.1"/>
</dbReference>
<dbReference type="PROSITE" id="PS51782">
    <property type="entry name" value="LYSM"/>
    <property type="match status" value="1"/>
</dbReference>